<proteinExistence type="predicted"/>
<gene>
    <name evidence="2" type="ORF">GGU10DRAFT_362496</name>
</gene>
<feature type="compositionally biased region" description="Low complexity" evidence="1">
    <location>
        <begin position="257"/>
        <end position="304"/>
    </location>
</feature>
<sequence>MAVPEANTRNHLDLGSLAVVVDSSVALAGNWLIILKYLGLYVQKLVQLNHGTGYRIAWVTYGPPDSLPSSLLCKRYFAEIQEVTSLIKVQDELHQLGIGTTHCGGTRGMAMLEGLVAAVELFDILNGTHRRSPSHILHITASFPDNAKHPQANISPSLDDITWEKLPEELSKRNIHLSSIVLNPKNNTKIPEFHSAVALNTASTSWLTVDPPHVAYVASLSLPQKGVKRVADQMNIVEQPPEKRQQLNVLSGSPPRNKLNTNVNVNANSVPITSSNKPPSSGPSSQPHPKLPGAPDQPQASQPPQLFPPLNIAHLPPLNSTQKISWPGNVGNLTPSELLQRWRQLEEMRRRADGALVQAMNSGESAKVDMVKQQIAQLEPMLFKFKTLAMSYLTAVKRAGMAAGQIPNAPAGIPGQAQQSMSTDRGAAPTGAGNSNLASQSQTTQVLPLNPSSHITPSPATKPNDSMMPPSSSVSSDLSTTLAPSASSSKPSPKFAPKNSPKPSAVKPSPKPKPKASPMKNASSVASNASAGSSAASAGSTSEVSTGPVPNSTSGIPLPSNMPPEAALQMQKLVEQGGRGHPRDMAMGSMGQQASPNLMAASVGVPSQQQLPQGQGMQGMMPGQGQPGQPSQVGGVVGTGGAGAMTGGSAGLNVPTPVAGQGRNGGIPAWTGIFFYPGEQGGTRKDIRISVMAMSANHLECRVQTWPSEMTLTRSRDPVVSQPEFQMWAKKMRPVVCTIKPHARNLDARQNAFNEQVFNGIYAMIRGSKTYIVSSWTLPSGAQTNNVLFADVTPHGFIGAFFPATGITEMPKSIPGLSATSGAMLGGISMGAGGAPGGGPGGPGGAGLGFNIGPPNIITILQTLAVPQELTARILQMPPEGQMQAVKSIVATKQALRNQAQAQGGGGGGGSGHGSGQVGPPGMQKPGGSNVNITAAAAAMALRMKQPGGIGMSPGLQGIGVHSGMQGTSGLNMAGMQRQVSGQDGNKPLTANMAALLSGMRGNMGGMGGMNAANLGGNMNGGGNNMPVMPGMGGPGPANMSLQQQMAQMQQMQQNRAAFGGGGLGGLGGSGAGGGSGGKNLSMDMLQSFIHRNGQEGQGGGQSG</sequence>
<feature type="region of interest" description="Disordered" evidence="1">
    <location>
        <begin position="899"/>
        <end position="930"/>
    </location>
</feature>
<comment type="caution">
    <text evidence="2">The sequence shown here is derived from an EMBL/GenBank/DDBJ whole genome shotgun (WGS) entry which is preliminary data.</text>
</comment>
<feature type="compositionally biased region" description="Low complexity" evidence="1">
    <location>
        <begin position="465"/>
        <end position="508"/>
    </location>
</feature>
<organism evidence="2 3">
    <name type="scientific">Lentinula aff. detonsa</name>
    <dbReference type="NCBI Taxonomy" id="2804958"/>
    <lineage>
        <taxon>Eukaryota</taxon>
        <taxon>Fungi</taxon>
        <taxon>Dikarya</taxon>
        <taxon>Basidiomycota</taxon>
        <taxon>Agaricomycotina</taxon>
        <taxon>Agaricomycetes</taxon>
        <taxon>Agaricomycetidae</taxon>
        <taxon>Agaricales</taxon>
        <taxon>Marasmiineae</taxon>
        <taxon>Omphalotaceae</taxon>
        <taxon>Lentinula</taxon>
    </lineage>
</organism>
<evidence type="ECO:0008006" key="4">
    <source>
        <dbReference type="Google" id="ProtNLM"/>
    </source>
</evidence>
<feature type="region of interest" description="Disordered" evidence="1">
    <location>
        <begin position="609"/>
        <end position="632"/>
    </location>
</feature>
<feature type="compositionally biased region" description="Gly residues" evidence="1">
    <location>
        <begin position="903"/>
        <end position="919"/>
    </location>
</feature>
<dbReference type="EMBL" id="MU793447">
    <property type="protein sequence ID" value="KAJ3782891.1"/>
    <property type="molecule type" value="Genomic_DNA"/>
</dbReference>
<dbReference type="Proteomes" id="UP001163798">
    <property type="component" value="Unassembled WGS sequence"/>
</dbReference>
<keyword evidence="3" id="KW-1185">Reference proteome</keyword>
<name>A0AA38KEJ8_9AGAR</name>
<feature type="compositionally biased region" description="Polar residues" evidence="1">
    <location>
        <begin position="432"/>
        <end position="464"/>
    </location>
</feature>
<dbReference type="AlphaFoldDB" id="A0AA38KEJ8"/>
<evidence type="ECO:0000313" key="2">
    <source>
        <dbReference type="EMBL" id="KAJ3782891.1"/>
    </source>
</evidence>
<feature type="compositionally biased region" description="Low complexity" evidence="1">
    <location>
        <begin position="516"/>
        <end position="546"/>
    </location>
</feature>
<feature type="region of interest" description="Disordered" evidence="1">
    <location>
        <begin position="410"/>
        <end position="563"/>
    </location>
</feature>
<feature type="region of interest" description="Disordered" evidence="1">
    <location>
        <begin position="238"/>
        <end position="314"/>
    </location>
</feature>
<reference evidence="2" key="1">
    <citation type="submission" date="2022-08" db="EMBL/GenBank/DDBJ databases">
        <authorList>
            <consortium name="DOE Joint Genome Institute"/>
            <person name="Min B."/>
            <person name="Riley R."/>
            <person name="Sierra-Patev S."/>
            <person name="Naranjo-Ortiz M."/>
            <person name="Looney B."/>
            <person name="Konkel Z."/>
            <person name="Slot J.C."/>
            <person name="Sakamoto Y."/>
            <person name="Steenwyk J.L."/>
            <person name="Rokas A."/>
            <person name="Carro J."/>
            <person name="Camarero S."/>
            <person name="Ferreira P."/>
            <person name="Molpeceres G."/>
            <person name="Ruiz-Duenas F.J."/>
            <person name="Serrano A."/>
            <person name="Henrissat B."/>
            <person name="Drula E."/>
            <person name="Hughes K.W."/>
            <person name="Mata J.L."/>
            <person name="Ishikawa N.K."/>
            <person name="Vargas-Isla R."/>
            <person name="Ushijima S."/>
            <person name="Smith C.A."/>
            <person name="Ahrendt S."/>
            <person name="Andreopoulos W."/>
            <person name="He G."/>
            <person name="Labutti K."/>
            <person name="Lipzen A."/>
            <person name="Ng V."/>
            <person name="Sandor L."/>
            <person name="Barry K."/>
            <person name="Martinez A.T."/>
            <person name="Xiao Y."/>
            <person name="Gibbons J.G."/>
            <person name="Terashima K."/>
            <person name="Hibbett D.S."/>
            <person name="Grigoriev I.V."/>
        </authorList>
    </citation>
    <scope>NUCLEOTIDE SEQUENCE</scope>
    <source>
        <strain evidence="2">TFB10291</strain>
    </source>
</reference>
<evidence type="ECO:0000256" key="1">
    <source>
        <dbReference type="SAM" id="MobiDB-lite"/>
    </source>
</evidence>
<protein>
    <recommendedName>
        <fullName evidence="4">Mediator of RNA polymerase II transcription subunit 25</fullName>
    </recommendedName>
</protein>
<evidence type="ECO:0000313" key="3">
    <source>
        <dbReference type="Proteomes" id="UP001163798"/>
    </source>
</evidence>
<accession>A0AA38KEJ8</accession>